<keyword evidence="2" id="KW-0812">Transmembrane</keyword>
<accession>A0A1I8ADT8</accession>
<evidence type="ECO:0000313" key="3">
    <source>
        <dbReference type="Proteomes" id="UP000095287"/>
    </source>
</evidence>
<keyword evidence="3" id="KW-1185">Reference proteome</keyword>
<evidence type="ECO:0000313" key="4">
    <source>
        <dbReference type="WBParaSite" id="L893_g4596.t1"/>
    </source>
</evidence>
<evidence type="ECO:0000256" key="2">
    <source>
        <dbReference type="SAM" id="Phobius"/>
    </source>
</evidence>
<sequence length="128" mass="14276">MQLLRWLDLKFDLAGLLKRRAAERDSSIHRATPTMKFSLIFLFFLIAIAYACTPLTGGGEQKGGEDAGNQDAGKQDDKTPEGPANTQHNQTTNADTDCCKMYRATEHEPDFDNLALFSLSIYQKKSMT</sequence>
<feature type="transmembrane region" description="Helical" evidence="2">
    <location>
        <begin position="34"/>
        <end position="51"/>
    </location>
</feature>
<keyword evidence="2" id="KW-1133">Transmembrane helix</keyword>
<name>A0A1I8ADT8_9BILA</name>
<reference evidence="4" key="1">
    <citation type="submission" date="2016-11" db="UniProtKB">
        <authorList>
            <consortium name="WormBaseParasite"/>
        </authorList>
    </citation>
    <scope>IDENTIFICATION</scope>
</reference>
<organism evidence="3 4">
    <name type="scientific">Steinernema glaseri</name>
    <dbReference type="NCBI Taxonomy" id="37863"/>
    <lineage>
        <taxon>Eukaryota</taxon>
        <taxon>Metazoa</taxon>
        <taxon>Ecdysozoa</taxon>
        <taxon>Nematoda</taxon>
        <taxon>Chromadorea</taxon>
        <taxon>Rhabditida</taxon>
        <taxon>Tylenchina</taxon>
        <taxon>Panagrolaimomorpha</taxon>
        <taxon>Strongyloidoidea</taxon>
        <taxon>Steinernematidae</taxon>
        <taxon>Steinernema</taxon>
    </lineage>
</organism>
<protein>
    <submittedName>
        <fullName evidence="4">Secreted protein</fullName>
    </submittedName>
</protein>
<keyword evidence="2" id="KW-0472">Membrane</keyword>
<dbReference type="AlphaFoldDB" id="A0A1I8ADT8"/>
<dbReference type="Proteomes" id="UP000095287">
    <property type="component" value="Unplaced"/>
</dbReference>
<proteinExistence type="predicted"/>
<feature type="compositionally biased region" description="Polar residues" evidence="1">
    <location>
        <begin position="84"/>
        <end position="95"/>
    </location>
</feature>
<evidence type="ECO:0000256" key="1">
    <source>
        <dbReference type="SAM" id="MobiDB-lite"/>
    </source>
</evidence>
<feature type="region of interest" description="Disordered" evidence="1">
    <location>
        <begin position="59"/>
        <end position="96"/>
    </location>
</feature>
<dbReference type="WBParaSite" id="L893_g4596.t1">
    <property type="protein sequence ID" value="L893_g4596.t1"/>
    <property type="gene ID" value="L893_g4596"/>
</dbReference>